<dbReference type="SUPFAM" id="SSF51905">
    <property type="entry name" value="FAD/NAD(P)-binding domain"/>
    <property type="match status" value="1"/>
</dbReference>
<dbReference type="Gene3D" id="3.30.9.100">
    <property type="match status" value="1"/>
</dbReference>
<dbReference type="Gene3D" id="3.50.50.60">
    <property type="entry name" value="FAD/NAD(P)-binding domain"/>
    <property type="match status" value="1"/>
</dbReference>
<dbReference type="RefSeq" id="WP_394840531.1">
    <property type="nucleotide sequence ID" value="NZ_CP089982.1"/>
</dbReference>
<proteinExistence type="predicted"/>
<keyword evidence="2" id="KW-1185">Reference proteome</keyword>
<dbReference type="EMBL" id="CP089982">
    <property type="protein sequence ID" value="WXA89917.1"/>
    <property type="molecule type" value="Genomic_DNA"/>
</dbReference>
<dbReference type="Pfam" id="PF04820">
    <property type="entry name" value="Trp_halogenase"/>
    <property type="match status" value="2"/>
</dbReference>
<dbReference type="PANTHER" id="PTHR43747:SF1">
    <property type="entry name" value="SLR1998 PROTEIN"/>
    <property type="match status" value="1"/>
</dbReference>
<dbReference type="InterPro" id="IPR006905">
    <property type="entry name" value="Flavin_halogenase"/>
</dbReference>
<name>A0ABZ2JY81_9BACT</name>
<protein>
    <submittedName>
        <fullName evidence="1">Tryptophan 7-halogenase</fullName>
    </submittedName>
</protein>
<evidence type="ECO:0000313" key="2">
    <source>
        <dbReference type="Proteomes" id="UP001379533"/>
    </source>
</evidence>
<gene>
    <name evidence="1" type="ORF">LZC95_25855</name>
</gene>
<evidence type="ECO:0000313" key="1">
    <source>
        <dbReference type="EMBL" id="WXA89917.1"/>
    </source>
</evidence>
<sequence>MSHPTEQRRRVLIVGGGPAGSTAAALLARNGFDVVLLEREHFPRYHIGESLLASCLSILRLSGAFDKVAAAGFQIKRGSLIQWENDEWLLDWRKLVAPDAWSWQVDRATYDDILLRNAAEQGATIVEGATVRRVIFDGDRPTAVEWIRDDDKDAVRMTTFDFLIDASGRAGVLAKRHFDMRTPHELFQNVGIWGYWTGSRLLPHSPEGAINIVSTADGWYWIIPLAGDRRSVGFVAHKRRFIENRARYGSLEDYYLDLMKGHDGVRALLEGARFEGQVRVEQDYSYVSERFCGPGYALIGDAACFLDPLLSTGVHLAQYSAMVGSAAIATLLRGEMPEQEALAFFDYTYRRAYSRMLVLVARMYREYMGADDYFGRSEQLVHAEGRGERPVQAFTQIITGLTDVREASGTSSRVTTEAIVEAAHGAKDETAKSSLSYLCGIDMSPVWDIWRDPLGPDTAMGNIRITAEPRLGLYRETAP</sequence>
<reference evidence="1 2" key="1">
    <citation type="submission" date="2021-12" db="EMBL/GenBank/DDBJ databases">
        <title>Discovery of the Pendulisporaceae a myxobacterial family with distinct sporulation behavior and unique specialized metabolism.</title>
        <authorList>
            <person name="Garcia R."/>
            <person name="Popoff A."/>
            <person name="Bader C.D."/>
            <person name="Loehr J."/>
            <person name="Walesch S."/>
            <person name="Walt C."/>
            <person name="Boldt J."/>
            <person name="Bunk B."/>
            <person name="Haeckl F.J.F.P.J."/>
            <person name="Gunesch A.P."/>
            <person name="Birkelbach J."/>
            <person name="Nuebel U."/>
            <person name="Pietschmann T."/>
            <person name="Bach T."/>
            <person name="Mueller R."/>
        </authorList>
    </citation>
    <scope>NUCLEOTIDE SEQUENCE [LARGE SCALE GENOMIC DNA]</scope>
    <source>
        <strain evidence="1 2">MSr12523</strain>
    </source>
</reference>
<accession>A0ABZ2JY81</accession>
<dbReference type="Proteomes" id="UP001379533">
    <property type="component" value="Chromosome"/>
</dbReference>
<dbReference type="PANTHER" id="PTHR43747">
    <property type="entry name" value="FAD-BINDING PROTEIN"/>
    <property type="match status" value="1"/>
</dbReference>
<organism evidence="1 2">
    <name type="scientific">Pendulispora brunnea</name>
    <dbReference type="NCBI Taxonomy" id="2905690"/>
    <lineage>
        <taxon>Bacteria</taxon>
        <taxon>Pseudomonadati</taxon>
        <taxon>Myxococcota</taxon>
        <taxon>Myxococcia</taxon>
        <taxon>Myxococcales</taxon>
        <taxon>Sorangiineae</taxon>
        <taxon>Pendulisporaceae</taxon>
        <taxon>Pendulispora</taxon>
    </lineage>
</organism>
<dbReference type="InterPro" id="IPR050816">
    <property type="entry name" value="Flavin-dep_Halogenase_NPB"/>
</dbReference>
<dbReference type="InterPro" id="IPR036188">
    <property type="entry name" value="FAD/NAD-bd_sf"/>
</dbReference>